<sequence length="178" mass="19881">MDLATRLLDDIAAKFGVRNVVFYKPPASANAYDADQIASLNLETLDKLEARILFESLYPWGIVGGTGRLLDSGSSRYKIILLYVTSPVHLPVTNDINEDDVEAAYLPTISFSLQIQHEPHCRKQQSKTSTMHKTMIAVSLPVEGLLLLVNPYLLRSWTQFSVNSDIICMNQNPITETL</sequence>
<name>A0A9P5PNT3_9AGAR</name>
<evidence type="ECO:0000313" key="2">
    <source>
        <dbReference type="Proteomes" id="UP000772434"/>
    </source>
</evidence>
<organism evidence="1 2">
    <name type="scientific">Rhodocollybia butyracea</name>
    <dbReference type="NCBI Taxonomy" id="206335"/>
    <lineage>
        <taxon>Eukaryota</taxon>
        <taxon>Fungi</taxon>
        <taxon>Dikarya</taxon>
        <taxon>Basidiomycota</taxon>
        <taxon>Agaricomycotina</taxon>
        <taxon>Agaricomycetes</taxon>
        <taxon>Agaricomycetidae</taxon>
        <taxon>Agaricales</taxon>
        <taxon>Marasmiineae</taxon>
        <taxon>Omphalotaceae</taxon>
        <taxon>Rhodocollybia</taxon>
    </lineage>
</organism>
<accession>A0A9P5PNT3</accession>
<proteinExistence type="predicted"/>
<evidence type="ECO:0000313" key="1">
    <source>
        <dbReference type="EMBL" id="KAF9065410.1"/>
    </source>
</evidence>
<protein>
    <submittedName>
        <fullName evidence="1">Uncharacterized protein</fullName>
    </submittedName>
</protein>
<comment type="caution">
    <text evidence="1">The sequence shown here is derived from an EMBL/GenBank/DDBJ whole genome shotgun (WGS) entry which is preliminary data.</text>
</comment>
<dbReference type="Proteomes" id="UP000772434">
    <property type="component" value="Unassembled WGS sequence"/>
</dbReference>
<dbReference type="EMBL" id="JADNRY010000104">
    <property type="protein sequence ID" value="KAF9065410.1"/>
    <property type="molecule type" value="Genomic_DNA"/>
</dbReference>
<reference evidence="1" key="1">
    <citation type="submission" date="2020-11" db="EMBL/GenBank/DDBJ databases">
        <authorList>
            <consortium name="DOE Joint Genome Institute"/>
            <person name="Ahrendt S."/>
            <person name="Riley R."/>
            <person name="Andreopoulos W."/>
            <person name="Labutti K."/>
            <person name="Pangilinan J."/>
            <person name="Ruiz-Duenas F.J."/>
            <person name="Barrasa J.M."/>
            <person name="Sanchez-Garcia M."/>
            <person name="Camarero S."/>
            <person name="Miyauchi S."/>
            <person name="Serrano A."/>
            <person name="Linde D."/>
            <person name="Babiker R."/>
            <person name="Drula E."/>
            <person name="Ayuso-Fernandez I."/>
            <person name="Pacheco R."/>
            <person name="Padilla G."/>
            <person name="Ferreira P."/>
            <person name="Barriuso J."/>
            <person name="Kellner H."/>
            <person name="Castanera R."/>
            <person name="Alfaro M."/>
            <person name="Ramirez L."/>
            <person name="Pisabarro A.G."/>
            <person name="Kuo A."/>
            <person name="Tritt A."/>
            <person name="Lipzen A."/>
            <person name="He G."/>
            <person name="Yan M."/>
            <person name="Ng V."/>
            <person name="Cullen D."/>
            <person name="Martin F."/>
            <person name="Rosso M.-N."/>
            <person name="Henrissat B."/>
            <person name="Hibbett D."/>
            <person name="Martinez A.T."/>
            <person name="Grigoriev I.V."/>
        </authorList>
    </citation>
    <scope>NUCLEOTIDE SEQUENCE</scope>
    <source>
        <strain evidence="1">AH 40177</strain>
    </source>
</reference>
<keyword evidence="2" id="KW-1185">Reference proteome</keyword>
<dbReference type="AlphaFoldDB" id="A0A9P5PNT3"/>
<gene>
    <name evidence="1" type="ORF">BDP27DRAFT_58623</name>
</gene>